<dbReference type="SUPFAM" id="SSF56801">
    <property type="entry name" value="Acetyl-CoA synthetase-like"/>
    <property type="match status" value="1"/>
</dbReference>
<evidence type="ECO:0000313" key="10">
    <source>
        <dbReference type="EMBL" id="NDJ95809.1"/>
    </source>
</evidence>
<dbReference type="GO" id="GO:0044539">
    <property type="term" value="P:long-chain fatty acid import into cell"/>
    <property type="evidence" value="ECO:0007669"/>
    <property type="project" value="TreeGrafter"/>
</dbReference>
<sequence length="175" mass="20758">MDLNILKLIFAFIIVFFTTFVFNILRAKGRYILIIIKTFPRDLQLIYRVLKSEIFITFCIWRDYTILHYFYFNCKKRPNDIAFIGIEGRDYTFREFEDESNKIARYFESQGYKAGDCVGLLMESTPEYVLCWYALGKIRVITSFLNTNLMPDQLMHCINISKCNGIIFDKPLESL</sequence>
<evidence type="ECO:0000256" key="7">
    <source>
        <dbReference type="ARBA" id="ARBA00048666"/>
    </source>
</evidence>
<name>A0A6B2G2V4_MYXSQ</name>
<evidence type="ECO:0000256" key="3">
    <source>
        <dbReference type="ARBA" id="ARBA00022741"/>
    </source>
</evidence>
<evidence type="ECO:0000259" key="9">
    <source>
        <dbReference type="Pfam" id="PF00501"/>
    </source>
</evidence>
<dbReference type="PANTHER" id="PTHR43107:SF15">
    <property type="entry name" value="FATTY ACID TRANSPORT PROTEIN 3, ISOFORM A"/>
    <property type="match status" value="1"/>
</dbReference>
<dbReference type="GO" id="GO:0005886">
    <property type="term" value="C:plasma membrane"/>
    <property type="evidence" value="ECO:0007669"/>
    <property type="project" value="TreeGrafter"/>
</dbReference>
<evidence type="ECO:0000256" key="5">
    <source>
        <dbReference type="ARBA" id="ARBA00036527"/>
    </source>
</evidence>
<dbReference type="GO" id="GO:0005789">
    <property type="term" value="C:endoplasmic reticulum membrane"/>
    <property type="evidence" value="ECO:0007669"/>
    <property type="project" value="TreeGrafter"/>
</dbReference>
<dbReference type="InterPro" id="IPR042099">
    <property type="entry name" value="ANL_N_sf"/>
</dbReference>
<keyword evidence="8" id="KW-1133">Transmembrane helix</keyword>
<dbReference type="GO" id="GO:0004467">
    <property type="term" value="F:long-chain fatty acid-CoA ligase activity"/>
    <property type="evidence" value="ECO:0007669"/>
    <property type="project" value="TreeGrafter"/>
</dbReference>
<comment type="catalytic activity">
    <reaction evidence="7">
        <text>tetracosanoate + ATP + CoA = tetracosanoyl-CoA + AMP + diphosphate</text>
        <dbReference type="Rhea" id="RHEA:33639"/>
        <dbReference type="ChEBI" id="CHEBI:30616"/>
        <dbReference type="ChEBI" id="CHEBI:31014"/>
        <dbReference type="ChEBI" id="CHEBI:33019"/>
        <dbReference type="ChEBI" id="CHEBI:57287"/>
        <dbReference type="ChEBI" id="CHEBI:65052"/>
        <dbReference type="ChEBI" id="CHEBI:456215"/>
    </reaction>
    <physiologicalReaction direction="left-to-right" evidence="7">
        <dbReference type="Rhea" id="RHEA:33640"/>
    </physiologicalReaction>
</comment>
<accession>A0A6B2G2V4</accession>
<evidence type="ECO:0000256" key="2">
    <source>
        <dbReference type="ARBA" id="ARBA00022598"/>
    </source>
</evidence>
<keyword evidence="8" id="KW-0812">Transmembrane</keyword>
<evidence type="ECO:0000256" key="4">
    <source>
        <dbReference type="ARBA" id="ARBA00022840"/>
    </source>
</evidence>
<feature type="domain" description="AMP-dependent synthetase/ligase" evidence="9">
    <location>
        <begin position="73"/>
        <end position="167"/>
    </location>
</feature>
<keyword evidence="8" id="KW-0472">Membrane</keyword>
<dbReference type="AlphaFoldDB" id="A0A6B2G2V4"/>
<dbReference type="Pfam" id="PF00501">
    <property type="entry name" value="AMP-binding"/>
    <property type="match status" value="1"/>
</dbReference>
<comment type="similarity">
    <text evidence="1">Belongs to the ATP-dependent AMP-binding enzyme family.</text>
</comment>
<comment type="catalytic activity">
    <reaction evidence="5">
        <text>a very long-chain fatty acid + ATP + CoA = a very long-chain fatty acyl-CoA + AMP + diphosphate</text>
        <dbReference type="Rhea" id="RHEA:54536"/>
        <dbReference type="ChEBI" id="CHEBI:30616"/>
        <dbReference type="ChEBI" id="CHEBI:33019"/>
        <dbReference type="ChEBI" id="CHEBI:57287"/>
        <dbReference type="ChEBI" id="CHEBI:58950"/>
        <dbReference type="ChEBI" id="CHEBI:138261"/>
        <dbReference type="ChEBI" id="CHEBI:456215"/>
    </reaction>
    <physiologicalReaction direction="left-to-right" evidence="5">
        <dbReference type="Rhea" id="RHEA:54537"/>
    </physiologicalReaction>
</comment>
<dbReference type="PANTHER" id="PTHR43107">
    <property type="entry name" value="LONG-CHAIN FATTY ACID TRANSPORT PROTEIN"/>
    <property type="match status" value="1"/>
</dbReference>
<dbReference type="EMBL" id="GHBR01000226">
    <property type="protein sequence ID" value="NDJ95809.1"/>
    <property type="molecule type" value="Transcribed_RNA"/>
</dbReference>
<dbReference type="InterPro" id="IPR000873">
    <property type="entry name" value="AMP-dep_synth/lig_dom"/>
</dbReference>
<evidence type="ECO:0000256" key="6">
    <source>
        <dbReference type="ARBA" id="ARBA00041297"/>
    </source>
</evidence>
<reference evidence="10" key="1">
    <citation type="submission" date="2018-11" db="EMBL/GenBank/DDBJ databases">
        <title>Myxobolus squamalis genome and transcriptome.</title>
        <authorList>
            <person name="Yahalomi D."/>
            <person name="Atkinson S.D."/>
            <person name="Neuhof M."/>
            <person name="Chang E.S."/>
            <person name="Philippe H."/>
            <person name="Cartwright P."/>
            <person name="Bartholomew J.L."/>
            <person name="Huchon D."/>
        </authorList>
    </citation>
    <scope>NUCLEOTIDE SEQUENCE</scope>
    <source>
        <strain evidence="10">71B08</strain>
        <tissue evidence="10">Whole</tissue>
    </source>
</reference>
<protein>
    <recommendedName>
        <fullName evidence="6">Long-chain-fatty-acid--CoA ligase</fullName>
    </recommendedName>
</protein>
<keyword evidence="4" id="KW-0067">ATP-binding</keyword>
<dbReference type="Gene3D" id="3.40.50.12780">
    <property type="entry name" value="N-terminal domain of ligase-like"/>
    <property type="match status" value="1"/>
</dbReference>
<feature type="transmembrane region" description="Helical" evidence="8">
    <location>
        <begin position="6"/>
        <end position="25"/>
    </location>
</feature>
<organism evidence="10">
    <name type="scientific">Myxobolus squamalis</name>
    <name type="common">Myxosporean</name>
    <dbReference type="NCBI Taxonomy" id="59785"/>
    <lineage>
        <taxon>Eukaryota</taxon>
        <taxon>Metazoa</taxon>
        <taxon>Cnidaria</taxon>
        <taxon>Myxozoa</taxon>
        <taxon>Myxosporea</taxon>
        <taxon>Bivalvulida</taxon>
        <taxon>Platysporina</taxon>
        <taxon>Myxobolidae</taxon>
        <taxon>Myxobolus</taxon>
    </lineage>
</organism>
<keyword evidence="2" id="KW-0436">Ligase</keyword>
<evidence type="ECO:0000256" key="8">
    <source>
        <dbReference type="SAM" id="Phobius"/>
    </source>
</evidence>
<keyword evidence="3" id="KW-0547">Nucleotide-binding</keyword>
<evidence type="ECO:0000256" key="1">
    <source>
        <dbReference type="ARBA" id="ARBA00006432"/>
    </source>
</evidence>
<dbReference type="GO" id="GO:0005524">
    <property type="term" value="F:ATP binding"/>
    <property type="evidence" value="ECO:0007669"/>
    <property type="project" value="UniProtKB-KW"/>
</dbReference>
<proteinExistence type="inferred from homology"/>
<dbReference type="GO" id="GO:0005324">
    <property type="term" value="F:long-chain fatty acid transmembrane transporter activity"/>
    <property type="evidence" value="ECO:0007669"/>
    <property type="project" value="TreeGrafter"/>
</dbReference>